<reference evidence="2 3" key="1">
    <citation type="submission" date="2013-09" db="EMBL/GenBank/DDBJ databases">
        <title>Biodegradation of hydrocarbons in the deep terrestrial subsurface : characterization of a microbial consortium composed of two Desulfotomaculum species originating from a deep geological formation.</title>
        <authorList>
            <person name="Aullo T."/>
            <person name="Berlendis S."/>
            <person name="Lascourreges J.-F."/>
            <person name="Dessort D."/>
            <person name="Saint-Laurent S."/>
            <person name="Schraauwers B."/>
            <person name="Mas J."/>
            <person name="Magot M."/>
            <person name="Ranchou-Peyruse A."/>
        </authorList>
    </citation>
    <scope>NUCLEOTIDE SEQUENCE [LARGE SCALE GENOMIC DNA]</scope>
    <source>
        <strain evidence="2 3">Bs107</strain>
    </source>
</reference>
<accession>A0A2C6MHB6</accession>
<dbReference type="InterPro" id="IPR014001">
    <property type="entry name" value="Helicase_ATP-bd"/>
</dbReference>
<organism evidence="2 3">
    <name type="scientific">Desulforamulus profundi</name>
    <dbReference type="NCBI Taxonomy" id="1383067"/>
    <lineage>
        <taxon>Bacteria</taxon>
        <taxon>Bacillati</taxon>
        <taxon>Bacillota</taxon>
        <taxon>Clostridia</taxon>
        <taxon>Eubacteriales</taxon>
        <taxon>Peptococcaceae</taxon>
        <taxon>Desulforamulus</taxon>
    </lineage>
</organism>
<evidence type="ECO:0000313" key="3">
    <source>
        <dbReference type="Proteomes" id="UP000222564"/>
    </source>
</evidence>
<dbReference type="OrthoDB" id="9814088at2"/>
<dbReference type="InterPro" id="IPR050496">
    <property type="entry name" value="SNF2_RAD54_helicase_repair"/>
</dbReference>
<dbReference type="InterPro" id="IPR038718">
    <property type="entry name" value="SNF2-like_sf"/>
</dbReference>
<dbReference type="InterPro" id="IPR057342">
    <property type="entry name" value="DEXDc_RapA"/>
</dbReference>
<dbReference type="RefSeq" id="WP_099082426.1">
    <property type="nucleotide sequence ID" value="NZ_AWQQ01000033.1"/>
</dbReference>
<proteinExistence type="predicted"/>
<comment type="caution">
    <text evidence="2">The sequence shown here is derived from an EMBL/GenBank/DDBJ whole genome shotgun (WGS) entry which is preliminary data.</text>
</comment>
<name>A0A2C6MHB6_9FIRM</name>
<gene>
    <name evidence="2" type="ORF">P378_05205</name>
</gene>
<dbReference type="GO" id="GO:0005524">
    <property type="term" value="F:ATP binding"/>
    <property type="evidence" value="ECO:0007669"/>
    <property type="project" value="UniProtKB-KW"/>
</dbReference>
<dbReference type="SUPFAM" id="SSF52540">
    <property type="entry name" value="P-loop containing nucleoside triphosphate hydrolases"/>
    <property type="match status" value="1"/>
</dbReference>
<dbReference type="SMART" id="SM00487">
    <property type="entry name" value="DEXDc"/>
    <property type="match status" value="1"/>
</dbReference>
<evidence type="ECO:0000259" key="1">
    <source>
        <dbReference type="PROSITE" id="PS51192"/>
    </source>
</evidence>
<feature type="domain" description="Helicase ATP-binding" evidence="1">
    <location>
        <begin position="74"/>
        <end position="228"/>
    </location>
</feature>
<dbReference type="AlphaFoldDB" id="A0A2C6MHB6"/>
<dbReference type="Proteomes" id="UP000222564">
    <property type="component" value="Unassembled WGS sequence"/>
</dbReference>
<dbReference type="PANTHER" id="PTHR45629:SF7">
    <property type="entry name" value="DNA EXCISION REPAIR PROTEIN ERCC-6-RELATED"/>
    <property type="match status" value="1"/>
</dbReference>
<dbReference type="EMBL" id="AWQQ01000033">
    <property type="protein sequence ID" value="PHJ39145.1"/>
    <property type="molecule type" value="Genomic_DNA"/>
</dbReference>
<dbReference type="InterPro" id="IPR000330">
    <property type="entry name" value="SNF2_N"/>
</dbReference>
<sequence>MNNEILKIDVDTRYKDPFSIRKKLINNSTSVEWYLLGLESHKLQRMGVIDKLVIEDLMRTKIDFHNFQMATALRVLNEMHGLALLADEVGLGKTIETGLILKELLVRDRIRSILICCPASLVTQWKDEMLQKFGERFLSPEDDSFPGYIKTDKLVCSIAKLSHNIKAIASREWDMIVVDEAHLLANPSSKRRQAVAAISKRHMLLLTATPLQNKLTDLYSLIDLLYPGLLGSLNAFLRVYAKDYPKGRVLREDTAPQLRSHLTRVMCRTRREESGIPFVQRHVQTCR</sequence>
<dbReference type="PROSITE" id="PS51192">
    <property type="entry name" value="HELICASE_ATP_BIND_1"/>
    <property type="match status" value="1"/>
</dbReference>
<dbReference type="PANTHER" id="PTHR45629">
    <property type="entry name" value="SNF2/RAD54 FAMILY MEMBER"/>
    <property type="match status" value="1"/>
</dbReference>
<evidence type="ECO:0000313" key="2">
    <source>
        <dbReference type="EMBL" id="PHJ39145.1"/>
    </source>
</evidence>
<dbReference type="CDD" id="cd18011">
    <property type="entry name" value="DEXDc_RapA"/>
    <property type="match status" value="1"/>
</dbReference>
<dbReference type="Pfam" id="PF00176">
    <property type="entry name" value="SNF2-rel_dom"/>
    <property type="match status" value="1"/>
</dbReference>
<dbReference type="InterPro" id="IPR027417">
    <property type="entry name" value="P-loop_NTPase"/>
</dbReference>
<keyword evidence="3" id="KW-1185">Reference proteome</keyword>
<protein>
    <recommendedName>
        <fullName evidence="1">Helicase ATP-binding domain-containing protein</fullName>
    </recommendedName>
</protein>
<dbReference type="GO" id="GO:0004386">
    <property type="term" value="F:helicase activity"/>
    <property type="evidence" value="ECO:0007669"/>
    <property type="project" value="UniProtKB-KW"/>
</dbReference>
<dbReference type="Gene3D" id="3.40.50.10810">
    <property type="entry name" value="Tandem AAA-ATPase domain"/>
    <property type="match status" value="1"/>
</dbReference>